<organism evidence="1 2">
    <name type="scientific">Lecanicillium saksenae</name>
    <dbReference type="NCBI Taxonomy" id="468837"/>
    <lineage>
        <taxon>Eukaryota</taxon>
        <taxon>Fungi</taxon>
        <taxon>Dikarya</taxon>
        <taxon>Ascomycota</taxon>
        <taxon>Pezizomycotina</taxon>
        <taxon>Sordariomycetes</taxon>
        <taxon>Hypocreomycetidae</taxon>
        <taxon>Hypocreales</taxon>
        <taxon>Cordycipitaceae</taxon>
        <taxon>Lecanicillium</taxon>
    </lineage>
</organism>
<dbReference type="EMBL" id="JANAKD010000160">
    <property type="protein sequence ID" value="KAJ3496790.1"/>
    <property type="molecule type" value="Genomic_DNA"/>
</dbReference>
<name>A0ACC1R1P4_9HYPO</name>
<comment type="caution">
    <text evidence="1">The sequence shown here is derived from an EMBL/GenBank/DDBJ whole genome shotgun (WGS) entry which is preliminary data.</text>
</comment>
<proteinExistence type="predicted"/>
<evidence type="ECO:0000313" key="1">
    <source>
        <dbReference type="EMBL" id="KAJ3496790.1"/>
    </source>
</evidence>
<dbReference type="Proteomes" id="UP001148737">
    <property type="component" value="Unassembled WGS sequence"/>
</dbReference>
<protein>
    <submittedName>
        <fullName evidence="1">Uncharacterized protein</fullName>
    </submittedName>
</protein>
<keyword evidence="2" id="KW-1185">Reference proteome</keyword>
<accession>A0ACC1R1P4</accession>
<gene>
    <name evidence="1" type="ORF">NLG97_g2394</name>
</gene>
<evidence type="ECO:0000313" key="2">
    <source>
        <dbReference type="Proteomes" id="UP001148737"/>
    </source>
</evidence>
<reference evidence="1" key="1">
    <citation type="submission" date="2022-07" db="EMBL/GenBank/DDBJ databases">
        <title>Genome Sequence of Lecanicillium saksenae.</title>
        <authorList>
            <person name="Buettner E."/>
        </authorList>
    </citation>
    <scope>NUCLEOTIDE SEQUENCE</scope>
    <source>
        <strain evidence="1">VT-O1</strain>
    </source>
</reference>
<sequence length="584" mass="64640">MLHVFLASVLPLCVASRVAAMTVNETVITASTGSIAMTQANGFDPLGVWYAGVQALKQKGPCPAAVEAAKSKNIGIVGAGMSGLMTYLVLHEAGFTNLTILEASDRLGGRVQTAYLTGGPSDYSYQEMGAMRFPVNYLDKNGTSHNIAETELVFSLIDEMNKRNKGDPSLRIDLIPFLDYNDNGLQYFHGIRTENGLPPTIRQISENSSLTVSVILDPATEAVKKQLADSLPDESFTITMTKNMYEAHRKWNDSGLGGLPGDRWTNFAYISQHLNGSLNSTDQLDGMQDPGENFWKLVYNSMFHGARDYKTVDGGLNRIPQSFAPLVSDSIQMGVKVERVQYANGKVTLQWKPSFRDKDFRDSTFDYAIISVPFSVVRQWRMPDIDMTMANGIQNLNYEDVCKVALEYSERFWEKFENPIVGGCSTETDIPGISLVCYPSYNLNSTGPASILASYLRSNPRRELARMSTMSDEEHAMYALDAMTEIHGEETRALYTGKFARKCWGRDPLAVGSWANPSVGQHELYMPEYFKVHKNLIFVGEHTSVTHSWIASAVASGIRGAVQMLLELGLVDEAKAAVEKWLVN</sequence>